<evidence type="ECO:0000313" key="3">
    <source>
        <dbReference type="EMBL" id="GJN88081.1"/>
    </source>
</evidence>
<dbReference type="SUPFAM" id="SSF81383">
    <property type="entry name" value="F-box domain"/>
    <property type="match status" value="1"/>
</dbReference>
<dbReference type="AlphaFoldDB" id="A0AAV5G693"/>
<gene>
    <name evidence="3" type="ORF">Rhopal_001037-T1</name>
</gene>
<dbReference type="CDD" id="cd09917">
    <property type="entry name" value="F-box_SF"/>
    <property type="match status" value="1"/>
</dbReference>
<feature type="domain" description="F-box" evidence="2">
    <location>
        <begin position="88"/>
        <end position="137"/>
    </location>
</feature>
<evidence type="ECO:0000259" key="2">
    <source>
        <dbReference type="PROSITE" id="PS50181"/>
    </source>
</evidence>
<comment type="caution">
    <text evidence="3">The sequence shown here is derived from an EMBL/GenBank/DDBJ whole genome shotgun (WGS) entry which is preliminary data.</text>
</comment>
<evidence type="ECO:0000313" key="4">
    <source>
        <dbReference type="Proteomes" id="UP001342314"/>
    </source>
</evidence>
<name>A0AAV5G693_9BASI</name>
<dbReference type="EMBL" id="BQKY01000002">
    <property type="protein sequence ID" value="GJN88081.1"/>
    <property type="molecule type" value="Genomic_DNA"/>
</dbReference>
<feature type="region of interest" description="Disordered" evidence="1">
    <location>
        <begin position="1"/>
        <end position="86"/>
    </location>
</feature>
<organism evidence="3 4">
    <name type="scientific">Rhodotorula paludigena</name>
    <dbReference type="NCBI Taxonomy" id="86838"/>
    <lineage>
        <taxon>Eukaryota</taxon>
        <taxon>Fungi</taxon>
        <taxon>Dikarya</taxon>
        <taxon>Basidiomycota</taxon>
        <taxon>Pucciniomycotina</taxon>
        <taxon>Microbotryomycetes</taxon>
        <taxon>Sporidiobolales</taxon>
        <taxon>Sporidiobolaceae</taxon>
        <taxon>Rhodotorula</taxon>
    </lineage>
</organism>
<keyword evidence="4" id="KW-1185">Reference proteome</keyword>
<proteinExistence type="predicted"/>
<feature type="region of interest" description="Disordered" evidence="1">
    <location>
        <begin position="666"/>
        <end position="706"/>
    </location>
</feature>
<accession>A0AAV5G693</accession>
<dbReference type="InterPro" id="IPR001810">
    <property type="entry name" value="F-box_dom"/>
</dbReference>
<dbReference type="Proteomes" id="UP001342314">
    <property type="component" value="Unassembled WGS sequence"/>
</dbReference>
<dbReference type="InterPro" id="IPR036047">
    <property type="entry name" value="F-box-like_dom_sf"/>
</dbReference>
<reference evidence="3 4" key="1">
    <citation type="submission" date="2021-12" db="EMBL/GenBank/DDBJ databases">
        <title>High titer production of polyol ester of fatty acids by Rhodotorula paludigena BS15 towards product separation-free biomass refinery.</title>
        <authorList>
            <person name="Mano J."/>
            <person name="Ono H."/>
            <person name="Tanaka T."/>
            <person name="Naito K."/>
            <person name="Sushida H."/>
            <person name="Ike M."/>
            <person name="Tokuyasu K."/>
            <person name="Kitaoka M."/>
        </authorList>
    </citation>
    <scope>NUCLEOTIDE SEQUENCE [LARGE SCALE GENOMIC DNA]</scope>
    <source>
        <strain evidence="3 4">BS15</strain>
    </source>
</reference>
<feature type="compositionally biased region" description="Low complexity" evidence="1">
    <location>
        <begin position="10"/>
        <end position="22"/>
    </location>
</feature>
<feature type="compositionally biased region" description="Basic residues" evidence="1">
    <location>
        <begin position="75"/>
        <end position="85"/>
    </location>
</feature>
<dbReference type="PROSITE" id="PS50181">
    <property type="entry name" value="FBOX"/>
    <property type="match status" value="1"/>
</dbReference>
<protein>
    <recommendedName>
        <fullName evidence="2">F-box domain-containing protein</fullName>
    </recommendedName>
</protein>
<evidence type="ECO:0000256" key="1">
    <source>
        <dbReference type="SAM" id="MobiDB-lite"/>
    </source>
</evidence>
<sequence length="706" mass="78550">MARPTRKAAAKAPKYAADSPSASEDEGGHAASSSKPAIRRRKRTADEEDDAWSHDDDSDAPAAKKARKASSASKSKAKGKARGRAGKLQSFQAMPLDILAEIARHLDPITLLHMSRANKMMHSVFASRSAAPIWAIARENVYLPDLEAPDLTDMQLASLIWERECHICGRGRAVIVDYCIRKRWCKNCQRDNLIHASRARTRIENLHPQALACSTFTTHSVSGYNYMKKHYYCQIDVEAVSKELWEYDDTVKAARGKEAAEAAKQAKADYLDLRRTIVKAAFKDGDVLLNWERSSAQNRRDADLKARKARREAIEAKLLELGFDKLDLPGTYNHARSLIDKPTALTETSWNKISSKVIAAAETSKKYRLEREKLERMRSRRDALKPRYDALLLSQTAGEDHDTFPSFEIFASLPVVEPFWASDGQTFTDDDWNAAIPTFGDDIARARRAIKVGYARRIVDTLAKAGKPVDKDLADKFVAPMSPRLESLQDKIEHSYLIGSVSISRINLDDSASTVTDAEFDLLFSNAIARFHCGAYSCIARHRFPHAHAHARGHDFSGLASPVALIPLLVQQQLAVLDRLGIPDDGSAEDELDKRGAIFSCHHCFEARQSVQHNWFLGAPVTTVQDTGLTWSEIRQHTDHYHFELYRSTYSYDSKVMPEIRIIGEDYAATPPPEPKPVPGASVGADLASQGPDSDEQAAFDEAVAA</sequence>